<proteinExistence type="predicted"/>
<accession>A0A645HN44</accession>
<sequence>MGFVAPCDVHHNIAICVRLPGFNRNNVDELVGSANFYAIARIPGNLHFDGVPIQSGKYIISVGPNHQSEGERCIGLDDLFRFQFERAK</sequence>
<dbReference type="AlphaFoldDB" id="A0A645HN44"/>
<dbReference type="EMBL" id="VSSQ01096531">
    <property type="protein sequence ID" value="MPN40250.1"/>
    <property type="molecule type" value="Genomic_DNA"/>
</dbReference>
<protein>
    <submittedName>
        <fullName evidence="1">Uncharacterized protein</fullName>
    </submittedName>
</protein>
<comment type="caution">
    <text evidence="1">The sequence shown here is derived from an EMBL/GenBank/DDBJ whole genome shotgun (WGS) entry which is preliminary data.</text>
</comment>
<name>A0A645HN44_9ZZZZ</name>
<reference evidence="1" key="1">
    <citation type="submission" date="2019-08" db="EMBL/GenBank/DDBJ databases">
        <authorList>
            <person name="Kucharzyk K."/>
            <person name="Murdoch R.W."/>
            <person name="Higgins S."/>
            <person name="Loffler F."/>
        </authorList>
    </citation>
    <scope>NUCLEOTIDE SEQUENCE</scope>
</reference>
<organism evidence="1">
    <name type="scientific">bioreactor metagenome</name>
    <dbReference type="NCBI Taxonomy" id="1076179"/>
    <lineage>
        <taxon>unclassified sequences</taxon>
        <taxon>metagenomes</taxon>
        <taxon>ecological metagenomes</taxon>
    </lineage>
</organism>
<evidence type="ECO:0000313" key="1">
    <source>
        <dbReference type="EMBL" id="MPN40250.1"/>
    </source>
</evidence>
<gene>
    <name evidence="1" type="ORF">SDC9_187786</name>
</gene>